<protein>
    <recommendedName>
        <fullName evidence="4">FHA domain-containing protein</fullName>
    </recommendedName>
</protein>
<comment type="caution">
    <text evidence="2">The sequence shown here is derived from an EMBL/GenBank/DDBJ whole genome shotgun (WGS) entry which is preliminary data.</text>
</comment>
<reference evidence="2 3" key="1">
    <citation type="journal article" date="2023" name="Commun. Biol.">
        <title>Genome analysis of Parmales, the sister group of diatoms, reveals the evolutionary specialization of diatoms from phago-mixotrophs to photoautotrophs.</title>
        <authorList>
            <person name="Ban H."/>
            <person name="Sato S."/>
            <person name="Yoshikawa S."/>
            <person name="Yamada K."/>
            <person name="Nakamura Y."/>
            <person name="Ichinomiya M."/>
            <person name="Sato N."/>
            <person name="Blanc-Mathieu R."/>
            <person name="Endo H."/>
            <person name="Kuwata A."/>
            <person name="Ogata H."/>
        </authorList>
    </citation>
    <scope>NUCLEOTIDE SEQUENCE [LARGE SCALE GENOMIC DNA]</scope>
</reference>
<keyword evidence="3" id="KW-1185">Reference proteome</keyword>
<evidence type="ECO:0000313" key="2">
    <source>
        <dbReference type="EMBL" id="GMI26570.1"/>
    </source>
</evidence>
<dbReference type="EMBL" id="BRYB01001473">
    <property type="protein sequence ID" value="GMI26570.1"/>
    <property type="molecule type" value="Genomic_DNA"/>
</dbReference>
<feature type="compositionally biased region" description="Polar residues" evidence="1">
    <location>
        <begin position="1"/>
        <end position="11"/>
    </location>
</feature>
<evidence type="ECO:0000256" key="1">
    <source>
        <dbReference type="SAM" id="MobiDB-lite"/>
    </source>
</evidence>
<sequence length="410" mass="44370">MGASASASTSPLHRRPSLTKELLLEHELKAAELSASGLSDGPVDGGSAFEFDAEQLRLLADCLSPPATAASTADSDPMEISVPSAAAFRAERSSRPGARFSGPALVANGLHEYHQYELLVEGGDLWLHQVREDYLGEGEVLYRYPLLYALDGFAGDDGLLSAFRFFHARGQLFVRPVEERGGTSDTPSFPSASKLSGAVSSFRSSIFSDERLAVLDRRLSDMDAVLEDQLRSNIRTTWLLKSPQFLHAELSLPEANAMLVDGRACKLCPNLPQMRELIALISARVPNNNLHNASQLLDDDKLNNALWNADWDIDLKGDARVSAKHCRLVCSKGGLVTVQTIADKLVAVNGVAVSQPWPEFATGDKLTVGGWSIRYVEGVKESISGLHSLDLDVSALPDSELDESLRDSGE</sequence>
<evidence type="ECO:0008006" key="4">
    <source>
        <dbReference type="Google" id="ProtNLM"/>
    </source>
</evidence>
<dbReference type="Proteomes" id="UP001165060">
    <property type="component" value="Unassembled WGS sequence"/>
</dbReference>
<proteinExistence type="predicted"/>
<name>A0ABQ6MHU0_9STRA</name>
<dbReference type="Gene3D" id="2.60.200.20">
    <property type="match status" value="1"/>
</dbReference>
<gene>
    <name evidence="2" type="ORF">TeGR_g4965</name>
</gene>
<feature type="region of interest" description="Disordered" evidence="1">
    <location>
        <begin position="1"/>
        <end position="20"/>
    </location>
</feature>
<evidence type="ECO:0000313" key="3">
    <source>
        <dbReference type="Proteomes" id="UP001165060"/>
    </source>
</evidence>
<organism evidence="2 3">
    <name type="scientific">Tetraparma gracilis</name>
    <dbReference type="NCBI Taxonomy" id="2962635"/>
    <lineage>
        <taxon>Eukaryota</taxon>
        <taxon>Sar</taxon>
        <taxon>Stramenopiles</taxon>
        <taxon>Ochrophyta</taxon>
        <taxon>Bolidophyceae</taxon>
        <taxon>Parmales</taxon>
        <taxon>Triparmaceae</taxon>
        <taxon>Tetraparma</taxon>
    </lineage>
</organism>
<accession>A0ABQ6MHU0</accession>